<proteinExistence type="predicted"/>
<reference evidence="2" key="1">
    <citation type="submission" date="2020-01" db="EMBL/GenBank/DDBJ databases">
        <authorList>
            <person name="Mishra B."/>
        </authorList>
    </citation>
    <scope>NUCLEOTIDE SEQUENCE [LARGE SCALE GENOMIC DNA]</scope>
</reference>
<dbReference type="AlphaFoldDB" id="A0A6D2IPI4"/>
<evidence type="ECO:0000256" key="1">
    <source>
        <dbReference type="SAM" id="Phobius"/>
    </source>
</evidence>
<dbReference type="EMBL" id="CACVBM020001101">
    <property type="protein sequence ID" value="CAA7031013.1"/>
    <property type="molecule type" value="Genomic_DNA"/>
</dbReference>
<comment type="caution">
    <text evidence="2">The sequence shown here is derived from an EMBL/GenBank/DDBJ whole genome shotgun (WGS) entry which is preliminary data.</text>
</comment>
<organism evidence="2 3">
    <name type="scientific">Microthlaspi erraticum</name>
    <dbReference type="NCBI Taxonomy" id="1685480"/>
    <lineage>
        <taxon>Eukaryota</taxon>
        <taxon>Viridiplantae</taxon>
        <taxon>Streptophyta</taxon>
        <taxon>Embryophyta</taxon>
        <taxon>Tracheophyta</taxon>
        <taxon>Spermatophyta</taxon>
        <taxon>Magnoliopsida</taxon>
        <taxon>eudicotyledons</taxon>
        <taxon>Gunneridae</taxon>
        <taxon>Pentapetalae</taxon>
        <taxon>rosids</taxon>
        <taxon>malvids</taxon>
        <taxon>Brassicales</taxon>
        <taxon>Brassicaceae</taxon>
        <taxon>Coluteocarpeae</taxon>
        <taxon>Microthlaspi</taxon>
    </lineage>
</organism>
<keyword evidence="1" id="KW-1133">Transmembrane helix</keyword>
<evidence type="ECO:0000313" key="3">
    <source>
        <dbReference type="Proteomes" id="UP000467841"/>
    </source>
</evidence>
<dbReference type="OrthoDB" id="1022584at2759"/>
<keyword evidence="3" id="KW-1185">Reference proteome</keyword>
<gene>
    <name evidence="2" type="ORF">MERR_LOCUS18248</name>
</gene>
<feature type="transmembrane region" description="Helical" evidence="1">
    <location>
        <begin position="6"/>
        <end position="26"/>
    </location>
</feature>
<keyword evidence="1" id="KW-0812">Transmembrane</keyword>
<keyword evidence="1" id="KW-0472">Membrane</keyword>
<dbReference type="Proteomes" id="UP000467841">
    <property type="component" value="Unassembled WGS sequence"/>
</dbReference>
<name>A0A6D2IPI4_9BRAS</name>
<accession>A0A6D2IPI4</accession>
<sequence>MEGLRLSTVVVAVVFICVSVLLLSPIEVEGKCDFPYGFCPLWESTSVCEEKCLKFKTRSGETFYGGECRPSGKIITLMMNCYCCYYDDAVTGAENENM</sequence>
<evidence type="ECO:0000313" key="2">
    <source>
        <dbReference type="EMBL" id="CAA7031013.1"/>
    </source>
</evidence>
<evidence type="ECO:0008006" key="4">
    <source>
        <dbReference type="Google" id="ProtNLM"/>
    </source>
</evidence>
<protein>
    <recommendedName>
        <fullName evidence="4">Knottin scorpion toxin-like domain-containing protein</fullName>
    </recommendedName>
</protein>